<feature type="non-terminal residue" evidence="1">
    <location>
        <position position="1"/>
    </location>
</feature>
<evidence type="ECO:0000313" key="2">
    <source>
        <dbReference type="Proteomes" id="UP000814033"/>
    </source>
</evidence>
<name>A0ACB8RGJ7_9AGAM</name>
<dbReference type="EMBL" id="MU276031">
    <property type="protein sequence ID" value="KAI0043130.1"/>
    <property type="molecule type" value="Genomic_DNA"/>
</dbReference>
<organism evidence="1 2">
    <name type="scientific">Auriscalpium vulgare</name>
    <dbReference type="NCBI Taxonomy" id="40419"/>
    <lineage>
        <taxon>Eukaryota</taxon>
        <taxon>Fungi</taxon>
        <taxon>Dikarya</taxon>
        <taxon>Basidiomycota</taxon>
        <taxon>Agaricomycotina</taxon>
        <taxon>Agaricomycetes</taxon>
        <taxon>Russulales</taxon>
        <taxon>Auriscalpiaceae</taxon>
        <taxon>Auriscalpium</taxon>
    </lineage>
</organism>
<protein>
    <submittedName>
        <fullName evidence="1">Uncharacterized protein</fullName>
    </submittedName>
</protein>
<sequence>FELLQVFLNGGLNELKSWQSSHAGAAEKHGLDNALLERKIRLLSLAALGFENIGHDVPYSTIASTLQVDASEVEKWAIDVIRAGLLTGKLSQTTQTLHVIRATARTFEAAQWVLLEQRLTAWRAGLAGVLEVVAGAKKKNDQVTATVAAAEGPAQKESELEAPVVQAAAA</sequence>
<reference evidence="1" key="1">
    <citation type="submission" date="2021-02" db="EMBL/GenBank/DDBJ databases">
        <authorList>
            <consortium name="DOE Joint Genome Institute"/>
            <person name="Ahrendt S."/>
            <person name="Looney B.P."/>
            <person name="Miyauchi S."/>
            <person name="Morin E."/>
            <person name="Drula E."/>
            <person name="Courty P.E."/>
            <person name="Chicoki N."/>
            <person name="Fauchery L."/>
            <person name="Kohler A."/>
            <person name="Kuo A."/>
            <person name="Labutti K."/>
            <person name="Pangilinan J."/>
            <person name="Lipzen A."/>
            <person name="Riley R."/>
            <person name="Andreopoulos W."/>
            <person name="He G."/>
            <person name="Johnson J."/>
            <person name="Barry K.W."/>
            <person name="Grigoriev I.V."/>
            <person name="Nagy L."/>
            <person name="Hibbett D."/>
            <person name="Henrissat B."/>
            <person name="Matheny P.B."/>
            <person name="Labbe J."/>
            <person name="Martin F."/>
        </authorList>
    </citation>
    <scope>NUCLEOTIDE SEQUENCE</scope>
    <source>
        <strain evidence="1">FP105234-sp</strain>
    </source>
</reference>
<gene>
    <name evidence="1" type="ORF">FA95DRAFT_440857</name>
</gene>
<reference evidence="1" key="2">
    <citation type="journal article" date="2022" name="New Phytol.">
        <title>Evolutionary transition to the ectomycorrhizal habit in the genomes of a hyperdiverse lineage of mushroom-forming fungi.</title>
        <authorList>
            <person name="Looney B."/>
            <person name="Miyauchi S."/>
            <person name="Morin E."/>
            <person name="Drula E."/>
            <person name="Courty P.E."/>
            <person name="Kohler A."/>
            <person name="Kuo A."/>
            <person name="LaButti K."/>
            <person name="Pangilinan J."/>
            <person name="Lipzen A."/>
            <person name="Riley R."/>
            <person name="Andreopoulos W."/>
            <person name="He G."/>
            <person name="Johnson J."/>
            <person name="Nolan M."/>
            <person name="Tritt A."/>
            <person name="Barry K.W."/>
            <person name="Grigoriev I.V."/>
            <person name="Nagy L.G."/>
            <person name="Hibbett D."/>
            <person name="Henrissat B."/>
            <person name="Matheny P.B."/>
            <person name="Labbe J."/>
            <person name="Martin F.M."/>
        </authorList>
    </citation>
    <scope>NUCLEOTIDE SEQUENCE</scope>
    <source>
        <strain evidence="1">FP105234-sp</strain>
    </source>
</reference>
<accession>A0ACB8RGJ7</accession>
<keyword evidence="2" id="KW-1185">Reference proteome</keyword>
<comment type="caution">
    <text evidence="1">The sequence shown here is derived from an EMBL/GenBank/DDBJ whole genome shotgun (WGS) entry which is preliminary data.</text>
</comment>
<proteinExistence type="predicted"/>
<dbReference type="Proteomes" id="UP000814033">
    <property type="component" value="Unassembled WGS sequence"/>
</dbReference>
<evidence type="ECO:0000313" key="1">
    <source>
        <dbReference type="EMBL" id="KAI0043130.1"/>
    </source>
</evidence>